<feature type="domain" description="Response regulatory" evidence="11">
    <location>
        <begin position="14"/>
        <end position="130"/>
    </location>
</feature>
<dbReference type="PIRSF" id="PIRSF006171">
    <property type="entry name" value="RR_citrat_malat"/>
    <property type="match status" value="1"/>
</dbReference>
<dbReference type="EMBL" id="CP009416">
    <property type="protein sequence ID" value="AJD92932.1"/>
    <property type="molecule type" value="Genomic_DNA"/>
</dbReference>
<protein>
    <recommendedName>
        <fullName evidence="9">Transcriptional regulatory protein</fullName>
    </recommendedName>
</protein>
<dbReference type="KEGG" id="jeo:JMA_36150"/>
<dbReference type="CDD" id="cd19925">
    <property type="entry name" value="REC_citrate_TCS"/>
    <property type="match status" value="1"/>
</dbReference>
<dbReference type="BioCyc" id="JESP1508404:G14D9-12896-MONOMER"/>
<dbReference type="SMART" id="SM00448">
    <property type="entry name" value="REC"/>
    <property type="match status" value="1"/>
</dbReference>
<evidence type="ECO:0000256" key="6">
    <source>
        <dbReference type="ARBA" id="ARBA00023125"/>
    </source>
</evidence>
<organism evidence="12 13">
    <name type="scientific">Jeotgalibacillus malaysiensis</name>
    <dbReference type="NCBI Taxonomy" id="1508404"/>
    <lineage>
        <taxon>Bacteria</taxon>
        <taxon>Bacillati</taxon>
        <taxon>Bacillota</taxon>
        <taxon>Bacilli</taxon>
        <taxon>Bacillales</taxon>
        <taxon>Caryophanaceae</taxon>
        <taxon>Jeotgalibacillus</taxon>
    </lineage>
</organism>
<evidence type="ECO:0000256" key="4">
    <source>
        <dbReference type="ARBA" id="ARBA00023012"/>
    </source>
</evidence>
<keyword evidence="6 9" id="KW-0238">DNA-binding</keyword>
<dbReference type="GO" id="GO:0003677">
    <property type="term" value="F:DNA binding"/>
    <property type="evidence" value="ECO:0007669"/>
    <property type="project" value="UniProtKB-KW"/>
</dbReference>
<dbReference type="InterPro" id="IPR024187">
    <property type="entry name" value="Sig_transdc_resp-reg_cit/mal"/>
</dbReference>
<sequence>MSYFLLKWGEKMIRVFVVEDDPMVASLNQMYINQVPGFECAGTASNVVEARMLIEQKEAELVLLDVYMPGESGLELLKEIRGAEKKLDVILITAASENDQIQQALRFGAIDYLIKPFEFDRLKGALIRYQQHFAVFNQKQQVNQQEIDLLFSQSNQPDQQIQIPKGLTRNTLELVIDIIKSKGEKAFATDEIAGEADISRVSIRKYLKFLTAVHYLEETLIYGVGRPVYQYQIKNKNMSAADFDL</sequence>
<dbReference type="Pfam" id="PF00072">
    <property type="entry name" value="Response_reg"/>
    <property type="match status" value="1"/>
</dbReference>
<dbReference type="PANTHER" id="PTHR45526">
    <property type="entry name" value="TRANSCRIPTIONAL REGULATORY PROTEIN DPIA"/>
    <property type="match status" value="1"/>
</dbReference>
<keyword evidence="3 10" id="KW-0597">Phosphoprotein</keyword>
<gene>
    <name evidence="12" type="ORF">JMA_36150</name>
</gene>
<dbReference type="GO" id="GO:0003700">
    <property type="term" value="F:DNA-binding transcription factor activity"/>
    <property type="evidence" value="ECO:0007669"/>
    <property type="project" value="InterPro"/>
</dbReference>
<keyword evidence="5 9" id="KW-0805">Transcription regulation</keyword>
<evidence type="ECO:0000256" key="3">
    <source>
        <dbReference type="ARBA" id="ARBA00022553"/>
    </source>
</evidence>
<accession>A0A0B5AW55</accession>
<dbReference type="HOGENOM" id="CLU_000445_39_0_9"/>
<comment type="subcellular location">
    <subcellularLocation>
        <location evidence="1 9">Cytoplasm</location>
    </subcellularLocation>
</comment>
<keyword evidence="13" id="KW-1185">Reference proteome</keyword>
<evidence type="ECO:0000313" key="12">
    <source>
        <dbReference type="EMBL" id="AJD92932.1"/>
    </source>
</evidence>
<dbReference type="SUPFAM" id="SSF52172">
    <property type="entry name" value="CheY-like"/>
    <property type="match status" value="1"/>
</dbReference>
<proteinExistence type="predicted"/>
<keyword evidence="2 9" id="KW-0963">Cytoplasm</keyword>
<evidence type="ECO:0000256" key="10">
    <source>
        <dbReference type="PROSITE-ProRule" id="PRU00169"/>
    </source>
</evidence>
<dbReference type="AlphaFoldDB" id="A0A0B5AW55"/>
<feature type="modified residue" description="4-aspartylphosphate" evidence="10">
    <location>
        <position position="65"/>
    </location>
</feature>
<evidence type="ECO:0000256" key="9">
    <source>
        <dbReference type="PIRNR" id="PIRNR006171"/>
    </source>
</evidence>
<dbReference type="InterPro" id="IPR051271">
    <property type="entry name" value="2C-system_Tx_regulators"/>
</dbReference>
<reference evidence="12 13" key="1">
    <citation type="submission" date="2014-08" db="EMBL/GenBank/DDBJ databases">
        <title>Complete genome of a marine bacteria Jeotgalibacillus malaysiensis.</title>
        <authorList>
            <person name="Yaakop A.S."/>
            <person name="Chan K.-G."/>
            <person name="Goh K.M."/>
        </authorList>
    </citation>
    <scope>NUCLEOTIDE SEQUENCE [LARGE SCALE GENOMIC DNA]</scope>
    <source>
        <strain evidence="12 13">D5</strain>
    </source>
</reference>
<dbReference type="GO" id="GO:0005737">
    <property type="term" value="C:cytoplasm"/>
    <property type="evidence" value="ECO:0007669"/>
    <property type="project" value="UniProtKB-SubCell"/>
</dbReference>
<dbReference type="InterPro" id="IPR001789">
    <property type="entry name" value="Sig_transdc_resp-reg_receiver"/>
</dbReference>
<evidence type="ECO:0000256" key="2">
    <source>
        <dbReference type="ARBA" id="ARBA00022490"/>
    </source>
</evidence>
<dbReference type="PROSITE" id="PS50110">
    <property type="entry name" value="RESPONSE_REGULATORY"/>
    <property type="match status" value="1"/>
</dbReference>
<evidence type="ECO:0000259" key="11">
    <source>
        <dbReference type="PROSITE" id="PS50110"/>
    </source>
</evidence>
<evidence type="ECO:0000313" key="13">
    <source>
        <dbReference type="Proteomes" id="UP000031449"/>
    </source>
</evidence>
<evidence type="ECO:0000256" key="1">
    <source>
        <dbReference type="ARBA" id="ARBA00004496"/>
    </source>
</evidence>
<name>A0A0B5AW55_9BACL</name>
<evidence type="ECO:0000256" key="7">
    <source>
        <dbReference type="ARBA" id="ARBA00023159"/>
    </source>
</evidence>
<dbReference type="Gene3D" id="3.40.50.2300">
    <property type="match status" value="1"/>
</dbReference>
<keyword evidence="8 9" id="KW-0804">Transcription</keyword>
<evidence type="ECO:0000256" key="5">
    <source>
        <dbReference type="ARBA" id="ARBA00023015"/>
    </source>
</evidence>
<dbReference type="InterPro" id="IPR011006">
    <property type="entry name" value="CheY-like_superfamily"/>
</dbReference>
<dbReference type="GO" id="GO:0000156">
    <property type="term" value="F:phosphorelay response regulator activity"/>
    <property type="evidence" value="ECO:0007669"/>
    <property type="project" value="TreeGrafter"/>
</dbReference>
<keyword evidence="4 9" id="KW-0902">Two-component regulatory system</keyword>
<dbReference type="Proteomes" id="UP000031449">
    <property type="component" value="Chromosome"/>
</dbReference>
<keyword evidence="7 9" id="KW-0010">Activator</keyword>
<evidence type="ECO:0000256" key="8">
    <source>
        <dbReference type="ARBA" id="ARBA00023163"/>
    </source>
</evidence>
<dbReference type="STRING" id="1508404.JMA_36150"/>
<dbReference type="PANTHER" id="PTHR45526:SF1">
    <property type="entry name" value="TRANSCRIPTIONAL REGULATORY PROTEIN DCUR-RELATED"/>
    <property type="match status" value="1"/>
</dbReference>